<keyword evidence="2" id="KW-0812">Transmembrane</keyword>
<feature type="transmembrane region" description="Helical" evidence="2">
    <location>
        <begin position="38"/>
        <end position="61"/>
    </location>
</feature>
<evidence type="ECO:0000256" key="2">
    <source>
        <dbReference type="SAM" id="Phobius"/>
    </source>
</evidence>
<keyword evidence="2" id="KW-1133">Transmembrane helix</keyword>
<dbReference type="Proteomes" id="UP000694861">
    <property type="component" value="Linkage group LG2"/>
</dbReference>
<feature type="domain" description="DUF7036" evidence="3">
    <location>
        <begin position="85"/>
        <end position="176"/>
    </location>
</feature>
<dbReference type="GeneID" id="103319214"/>
<feature type="compositionally biased region" description="Low complexity" evidence="1">
    <location>
        <begin position="373"/>
        <end position="383"/>
    </location>
</feature>
<feature type="compositionally biased region" description="Pro residues" evidence="1">
    <location>
        <begin position="318"/>
        <end position="345"/>
    </location>
</feature>
<feature type="compositionally biased region" description="Pro residues" evidence="1">
    <location>
        <begin position="352"/>
        <end position="365"/>
    </location>
</feature>
<evidence type="ECO:0000256" key="1">
    <source>
        <dbReference type="SAM" id="MobiDB-lite"/>
    </source>
</evidence>
<reference evidence="4" key="1">
    <citation type="journal article" date="2012" name="Nat. Commun.">
        <title>The genome of Prunus mume.</title>
        <authorList>
            <person name="Zhang Q."/>
            <person name="Chen W."/>
            <person name="Sun L."/>
            <person name="Zhao F."/>
            <person name="Huang B."/>
            <person name="Yang W."/>
            <person name="Tao Y."/>
            <person name="Wang J."/>
            <person name="Yuan Z."/>
            <person name="Fan G."/>
            <person name="Xing Z."/>
            <person name="Han C."/>
            <person name="Pan H."/>
            <person name="Zhong X."/>
            <person name="Shi W."/>
            <person name="Liang X."/>
            <person name="Du D."/>
            <person name="Sun F."/>
            <person name="Xu Z."/>
            <person name="Hao R."/>
            <person name="Lv T."/>
            <person name="Lv Y."/>
            <person name="Zheng Z."/>
            <person name="Sun M."/>
            <person name="Luo L."/>
            <person name="Cai M."/>
            <person name="Gao Y."/>
            <person name="Wang J."/>
            <person name="Yin Y."/>
            <person name="Xu X."/>
            <person name="Cheng T."/>
            <person name="Wang J."/>
        </authorList>
    </citation>
    <scope>NUCLEOTIDE SEQUENCE [LARGE SCALE GENOMIC DNA]</scope>
</reference>
<evidence type="ECO:0000313" key="4">
    <source>
        <dbReference type="Proteomes" id="UP000694861"/>
    </source>
</evidence>
<sequence>MGKGEQNLHQQQSHGGENSSELICPGCSMVFNRIAKDFSFRCVFVLILSLSIFLSGIFWILPYRSTKSGFDAKEAIKLSATVQAYFRLEKPVMDLVPHIRRLEYDINGEIGVPGTKVAILSMHQNDAYNWTDVVFGVLSDPINAPMIPVSLSVLRSSFVELFLKQTNLTVTTSIFGQPSMFEILKYPAGITVIPGQSASIWQIPQILFNFTLNNSTSDIVENFVQLKEQLRFGLHLRSYENVFLQITNKLGSTTDAPVVVQASLMSEFGGIVPQRLKQLAQTITGSPAKNLGLDNSVFGKVKSISLSSYLKGTLTATPPTPSPAPSPEPTISPYPASPVHSPAPLPDSNHLPPAPSKVPPHPRPCPYRGSGIPPSSSPTSHPNPTVPPTYAPNGSPYSPSTSPSSQLSPHVSPAPVVSNAPSPGNKGSAQDLISPSPSPSLSSSAVGPFYKEIRFLEFSGFLIFYPLCWLCSWVVFFMQIGEFARHTKTPQHNDVPCLVLFWRGW</sequence>
<proteinExistence type="predicted"/>
<dbReference type="RefSeq" id="XP_008218956.1">
    <property type="nucleotide sequence ID" value="XM_008220734.1"/>
</dbReference>
<dbReference type="Pfam" id="PF23041">
    <property type="entry name" value="DUF7036"/>
    <property type="match status" value="2"/>
</dbReference>
<dbReference type="PRINTS" id="PR01217">
    <property type="entry name" value="PRICHEXTENSN"/>
</dbReference>
<name>A0ABM0N3G4_PRUMU</name>
<feature type="region of interest" description="Disordered" evidence="1">
    <location>
        <begin position="313"/>
        <end position="437"/>
    </location>
</feature>
<keyword evidence="2" id="KW-0472">Membrane</keyword>
<feature type="compositionally biased region" description="Low complexity" evidence="1">
    <location>
        <begin position="392"/>
        <end position="423"/>
    </location>
</feature>
<accession>A0ABM0N3G4</accession>
<gene>
    <name evidence="5" type="primary">LOC103319214</name>
</gene>
<protein>
    <submittedName>
        <fullName evidence="5">Synaptojanin-1</fullName>
    </submittedName>
</protein>
<evidence type="ECO:0000313" key="5">
    <source>
        <dbReference type="RefSeq" id="XP_008218956.1"/>
    </source>
</evidence>
<keyword evidence="4" id="KW-1185">Reference proteome</keyword>
<reference evidence="5" key="2">
    <citation type="submission" date="2025-08" db="UniProtKB">
        <authorList>
            <consortium name="RefSeq"/>
        </authorList>
    </citation>
    <scope>IDENTIFICATION</scope>
</reference>
<organism evidence="4 5">
    <name type="scientific">Prunus mume</name>
    <name type="common">Japanese apricot</name>
    <name type="synonym">Armeniaca mume</name>
    <dbReference type="NCBI Taxonomy" id="102107"/>
    <lineage>
        <taxon>Eukaryota</taxon>
        <taxon>Viridiplantae</taxon>
        <taxon>Streptophyta</taxon>
        <taxon>Embryophyta</taxon>
        <taxon>Tracheophyta</taxon>
        <taxon>Spermatophyta</taxon>
        <taxon>Magnoliopsida</taxon>
        <taxon>eudicotyledons</taxon>
        <taxon>Gunneridae</taxon>
        <taxon>Pentapetalae</taxon>
        <taxon>rosids</taxon>
        <taxon>fabids</taxon>
        <taxon>Rosales</taxon>
        <taxon>Rosaceae</taxon>
        <taxon>Amygdaloideae</taxon>
        <taxon>Amygdaleae</taxon>
        <taxon>Prunus</taxon>
    </lineage>
</organism>
<feature type="domain" description="DUF7036" evidence="3">
    <location>
        <begin position="209"/>
        <end position="299"/>
    </location>
</feature>
<dbReference type="PANTHER" id="PTHR33826">
    <property type="entry name" value="F20B24.21"/>
    <property type="match status" value="1"/>
</dbReference>
<dbReference type="PANTHER" id="PTHR33826:SF4">
    <property type="entry name" value="F20B24.21"/>
    <property type="match status" value="1"/>
</dbReference>
<dbReference type="InterPro" id="IPR055464">
    <property type="entry name" value="DUF7036"/>
</dbReference>
<evidence type="ECO:0000259" key="3">
    <source>
        <dbReference type="Pfam" id="PF23041"/>
    </source>
</evidence>
<feature type="transmembrane region" description="Helical" evidence="2">
    <location>
        <begin position="458"/>
        <end position="478"/>
    </location>
</feature>